<evidence type="ECO:0000256" key="2">
    <source>
        <dbReference type="SAM" id="MobiDB-lite"/>
    </source>
</evidence>
<sequence>MPPLMPCLRPCSALRQDDMQTKLGEVALHASEKEEELATFRHLLEERDPATEQTNHALVTEFDLGQIKSAAQHRAHQKRAEAAPAPKSSRRDQEVQADIVVDMAAREERFEARRFVTVAKAVHQVYSEFLGLSLHNARVCVSVHSWRVFGRSGAVPMRGQKGALYHAVSGWLNGSIFLQSASRLSEAECIEARRQRDVAEARADATDRLLQDQHATLEAAHQQVLAERSAAAEARVVELRDKFMLELDEARSTIAQLEQTLEERDQTVEQFTERIGELEAQVKSQDETIATLTTSNERLNKRVQDMQAKLATLKLVEKELAKSKLAYDKIQEGGHAAEARLEEYKAIQSSQVRQLREAREANQALQACLEEKAKDISGFRAQVAELEARLQDRPMLKQQTEATQTDPPAHDEAHWKNLMAESAAEVAELRETLAASKHRETDLQTHVTRLEAELARCQAALQQPSPPQPQSEAPTTKPSPIVEDVPPSPPLEPSKAVVAQTTKDTQPPRTEEPFSLPFV</sequence>
<feature type="region of interest" description="Disordered" evidence="2">
    <location>
        <begin position="460"/>
        <end position="519"/>
    </location>
</feature>
<feature type="coiled-coil region" evidence="1">
    <location>
        <begin position="355"/>
        <end position="389"/>
    </location>
</feature>
<gene>
    <name evidence="3" type="ORF">MONBRDRAFT_26451</name>
</gene>
<dbReference type="InParanoid" id="A9V2E5"/>
<evidence type="ECO:0000313" key="4">
    <source>
        <dbReference type="Proteomes" id="UP000001357"/>
    </source>
</evidence>
<organism evidence="3 4">
    <name type="scientific">Monosiga brevicollis</name>
    <name type="common">Choanoflagellate</name>
    <dbReference type="NCBI Taxonomy" id="81824"/>
    <lineage>
        <taxon>Eukaryota</taxon>
        <taxon>Choanoflagellata</taxon>
        <taxon>Craspedida</taxon>
        <taxon>Salpingoecidae</taxon>
        <taxon>Monosiga</taxon>
    </lineage>
</organism>
<evidence type="ECO:0000256" key="1">
    <source>
        <dbReference type="SAM" id="Coils"/>
    </source>
</evidence>
<keyword evidence="1" id="KW-0175">Coiled coil</keyword>
<evidence type="ECO:0000313" key="3">
    <source>
        <dbReference type="EMBL" id="EDQ88243.1"/>
    </source>
</evidence>
<keyword evidence="4" id="KW-1185">Reference proteome</keyword>
<dbReference type="GeneID" id="5892161"/>
<dbReference type="EMBL" id="CH991555">
    <property type="protein sequence ID" value="EDQ88243.1"/>
    <property type="molecule type" value="Genomic_DNA"/>
</dbReference>
<feature type="compositionally biased region" description="Polar residues" evidence="2">
    <location>
        <begin position="499"/>
        <end position="508"/>
    </location>
</feature>
<proteinExistence type="predicted"/>
<dbReference type="RefSeq" id="XP_001746836.1">
    <property type="nucleotide sequence ID" value="XM_001746784.1"/>
</dbReference>
<feature type="region of interest" description="Disordered" evidence="2">
    <location>
        <begin position="70"/>
        <end position="94"/>
    </location>
</feature>
<name>A9V2E5_MONBE</name>
<reference evidence="3 4" key="1">
    <citation type="journal article" date="2008" name="Nature">
        <title>The genome of the choanoflagellate Monosiga brevicollis and the origin of metazoans.</title>
        <authorList>
            <consortium name="JGI Sequencing"/>
            <person name="King N."/>
            <person name="Westbrook M.J."/>
            <person name="Young S.L."/>
            <person name="Kuo A."/>
            <person name="Abedin M."/>
            <person name="Chapman J."/>
            <person name="Fairclough S."/>
            <person name="Hellsten U."/>
            <person name="Isogai Y."/>
            <person name="Letunic I."/>
            <person name="Marr M."/>
            <person name="Pincus D."/>
            <person name="Putnam N."/>
            <person name="Rokas A."/>
            <person name="Wright K.J."/>
            <person name="Zuzow R."/>
            <person name="Dirks W."/>
            <person name="Good M."/>
            <person name="Goodstein D."/>
            <person name="Lemons D."/>
            <person name="Li W."/>
            <person name="Lyons J.B."/>
            <person name="Morris A."/>
            <person name="Nichols S."/>
            <person name="Richter D.J."/>
            <person name="Salamov A."/>
            <person name="Bork P."/>
            <person name="Lim W.A."/>
            <person name="Manning G."/>
            <person name="Miller W.T."/>
            <person name="McGinnis W."/>
            <person name="Shapiro H."/>
            <person name="Tjian R."/>
            <person name="Grigoriev I.V."/>
            <person name="Rokhsar D."/>
        </authorList>
    </citation>
    <scope>NUCLEOTIDE SEQUENCE [LARGE SCALE GENOMIC DNA]</scope>
    <source>
        <strain evidence="4">MX1 / ATCC 50154</strain>
    </source>
</reference>
<dbReference type="KEGG" id="mbr:MONBRDRAFT_26451"/>
<dbReference type="Gene3D" id="1.20.5.340">
    <property type="match status" value="1"/>
</dbReference>
<protein>
    <submittedName>
        <fullName evidence="3">Uncharacterized protein</fullName>
    </submittedName>
</protein>
<dbReference type="AlphaFoldDB" id="A9V2E5"/>
<accession>A9V2E5</accession>
<feature type="coiled-coil region" evidence="1">
    <location>
        <begin position="240"/>
        <end position="316"/>
    </location>
</feature>
<dbReference type="Proteomes" id="UP000001357">
    <property type="component" value="Unassembled WGS sequence"/>
</dbReference>